<dbReference type="NCBIfam" id="TIGR01280">
    <property type="entry name" value="xseB"/>
    <property type="match status" value="1"/>
</dbReference>
<comment type="subcellular location">
    <subcellularLocation>
        <location evidence="6">Cytoplasm</location>
    </subcellularLocation>
</comment>
<dbReference type="GO" id="GO:0009318">
    <property type="term" value="C:exodeoxyribonuclease VII complex"/>
    <property type="evidence" value="ECO:0007669"/>
    <property type="project" value="UniProtKB-UniRule"/>
</dbReference>
<evidence type="ECO:0000256" key="5">
    <source>
        <dbReference type="ARBA" id="ARBA00022839"/>
    </source>
</evidence>
<dbReference type="OrthoDB" id="5523157at2"/>
<gene>
    <name evidence="6" type="primary">xseB</name>
    <name evidence="8" type="ORF">LZ24_00928</name>
</gene>
<dbReference type="GO" id="GO:0008855">
    <property type="term" value="F:exodeoxyribonuclease VII activity"/>
    <property type="evidence" value="ECO:0007669"/>
    <property type="project" value="UniProtKB-UniRule"/>
</dbReference>
<dbReference type="InterPro" id="IPR003761">
    <property type="entry name" value="Exonuc_VII_S"/>
</dbReference>
<dbReference type="SUPFAM" id="SSF116842">
    <property type="entry name" value="XseB-like"/>
    <property type="match status" value="1"/>
</dbReference>
<keyword evidence="9" id="KW-1185">Reference proteome</keyword>
<comment type="similarity">
    <text evidence="1 6">Belongs to the XseB family.</text>
</comment>
<proteinExistence type="inferred from homology"/>
<name>A0A562RYZ5_9BACT</name>
<feature type="region of interest" description="Disordered" evidence="7">
    <location>
        <begin position="57"/>
        <end position="79"/>
    </location>
</feature>
<dbReference type="HAMAP" id="MF_00337">
    <property type="entry name" value="Exonuc_7_S"/>
    <property type="match status" value="1"/>
</dbReference>
<comment type="function">
    <text evidence="6">Bidirectionally degrades single-stranded DNA into large acid-insoluble oligonucleotides, which are then degraded further into small acid-soluble oligonucleotides.</text>
</comment>
<dbReference type="Pfam" id="PF02609">
    <property type="entry name" value="Exonuc_VII_S"/>
    <property type="match status" value="1"/>
</dbReference>
<dbReference type="EC" id="3.1.11.6" evidence="6"/>
<dbReference type="GO" id="GO:0005829">
    <property type="term" value="C:cytosol"/>
    <property type="evidence" value="ECO:0007669"/>
    <property type="project" value="TreeGrafter"/>
</dbReference>
<dbReference type="EMBL" id="VLLC01000005">
    <property type="protein sequence ID" value="TWI74325.1"/>
    <property type="molecule type" value="Genomic_DNA"/>
</dbReference>
<keyword evidence="5 6" id="KW-0269">Exonuclease</keyword>
<comment type="caution">
    <text evidence="8">The sequence shown here is derived from an EMBL/GenBank/DDBJ whole genome shotgun (WGS) entry which is preliminary data.</text>
</comment>
<dbReference type="PANTHER" id="PTHR34137:SF1">
    <property type="entry name" value="EXODEOXYRIBONUCLEASE 7 SMALL SUBUNIT"/>
    <property type="match status" value="1"/>
</dbReference>
<sequence length="79" mass="8835">MAKKSFEEGLAQMQAIVEELESGELPLEKAIRRFEEGMKLSKYCNDCLDEAEARLTRLTESGEEPPFQPATASREDGTP</sequence>
<dbReference type="Proteomes" id="UP000318307">
    <property type="component" value="Unassembled WGS sequence"/>
</dbReference>
<keyword evidence="3 6" id="KW-0540">Nuclease</keyword>
<accession>A0A562RYZ5</accession>
<dbReference type="PIRSF" id="PIRSF006488">
    <property type="entry name" value="Exonuc_VII_S"/>
    <property type="match status" value="1"/>
</dbReference>
<dbReference type="InterPro" id="IPR037004">
    <property type="entry name" value="Exonuc_VII_ssu_sf"/>
</dbReference>
<evidence type="ECO:0000256" key="4">
    <source>
        <dbReference type="ARBA" id="ARBA00022801"/>
    </source>
</evidence>
<dbReference type="Gene3D" id="1.10.287.1040">
    <property type="entry name" value="Exonuclease VII, small subunit"/>
    <property type="match status" value="1"/>
</dbReference>
<evidence type="ECO:0000313" key="8">
    <source>
        <dbReference type="EMBL" id="TWI74325.1"/>
    </source>
</evidence>
<comment type="subunit">
    <text evidence="6">Heterooligomer composed of large and small subunits.</text>
</comment>
<keyword evidence="4 6" id="KW-0378">Hydrolase</keyword>
<comment type="catalytic activity">
    <reaction evidence="6">
        <text>Exonucleolytic cleavage in either 5'- to 3'- or 3'- to 5'-direction to yield nucleoside 5'-phosphates.</text>
        <dbReference type="EC" id="3.1.11.6"/>
    </reaction>
</comment>
<evidence type="ECO:0000256" key="1">
    <source>
        <dbReference type="ARBA" id="ARBA00009998"/>
    </source>
</evidence>
<organism evidence="8 9">
    <name type="scientific">Desulfobotulus alkaliphilus</name>
    <dbReference type="NCBI Taxonomy" id="622671"/>
    <lineage>
        <taxon>Bacteria</taxon>
        <taxon>Pseudomonadati</taxon>
        <taxon>Thermodesulfobacteriota</taxon>
        <taxon>Desulfobacteria</taxon>
        <taxon>Desulfobacterales</taxon>
        <taxon>Desulfobacteraceae</taxon>
        <taxon>Desulfobotulus</taxon>
    </lineage>
</organism>
<dbReference type="GO" id="GO:0006308">
    <property type="term" value="P:DNA catabolic process"/>
    <property type="evidence" value="ECO:0007669"/>
    <property type="project" value="UniProtKB-UniRule"/>
</dbReference>
<dbReference type="AlphaFoldDB" id="A0A562RYZ5"/>
<evidence type="ECO:0000256" key="2">
    <source>
        <dbReference type="ARBA" id="ARBA00022490"/>
    </source>
</evidence>
<dbReference type="PANTHER" id="PTHR34137">
    <property type="entry name" value="EXODEOXYRIBONUCLEASE 7 SMALL SUBUNIT"/>
    <property type="match status" value="1"/>
</dbReference>
<evidence type="ECO:0000313" key="9">
    <source>
        <dbReference type="Proteomes" id="UP000318307"/>
    </source>
</evidence>
<dbReference type="RefSeq" id="WP_144682814.1">
    <property type="nucleotide sequence ID" value="NZ_VLLC01000005.1"/>
</dbReference>
<protein>
    <recommendedName>
        <fullName evidence="6">Exodeoxyribonuclease 7 small subunit</fullName>
        <ecNumber evidence="6">3.1.11.6</ecNumber>
    </recommendedName>
    <alternativeName>
        <fullName evidence="6">Exodeoxyribonuclease VII small subunit</fullName>
        <shortName evidence="6">Exonuclease VII small subunit</shortName>
    </alternativeName>
</protein>
<reference evidence="8 9" key="1">
    <citation type="submission" date="2019-07" db="EMBL/GenBank/DDBJ databases">
        <title>Genome sequencing of 100 strains of the haloalkaliphilic chemolithoautotrophic sulfur-oxidizing bacterium Thioalkalivibrio.</title>
        <authorList>
            <person name="Muyzer G."/>
        </authorList>
    </citation>
    <scope>NUCLEOTIDE SEQUENCE [LARGE SCALE GENOMIC DNA]</scope>
    <source>
        <strain evidence="8 9">ASO4-4</strain>
    </source>
</reference>
<keyword evidence="2 6" id="KW-0963">Cytoplasm</keyword>
<evidence type="ECO:0000256" key="3">
    <source>
        <dbReference type="ARBA" id="ARBA00022722"/>
    </source>
</evidence>
<evidence type="ECO:0000256" key="6">
    <source>
        <dbReference type="HAMAP-Rule" id="MF_00337"/>
    </source>
</evidence>
<evidence type="ECO:0000256" key="7">
    <source>
        <dbReference type="SAM" id="MobiDB-lite"/>
    </source>
</evidence>